<dbReference type="Proteomes" id="UP000028073">
    <property type="component" value="Unassembled WGS sequence"/>
</dbReference>
<keyword evidence="4" id="KW-1185">Reference proteome</keyword>
<keyword evidence="2" id="KW-0732">Signal</keyword>
<dbReference type="OrthoDB" id="8591827at2"/>
<protein>
    <submittedName>
        <fullName evidence="3">Uncharacterized protein</fullName>
    </submittedName>
</protein>
<feature type="region of interest" description="Disordered" evidence="1">
    <location>
        <begin position="29"/>
        <end position="48"/>
    </location>
</feature>
<proteinExistence type="predicted"/>
<dbReference type="eggNOG" id="ENOG50335FJ">
    <property type="taxonomic scope" value="Bacteria"/>
</dbReference>
<name>A0A081NHI7_9GAMM</name>
<evidence type="ECO:0000313" key="3">
    <source>
        <dbReference type="EMBL" id="KEQ17910.1"/>
    </source>
</evidence>
<feature type="signal peptide" evidence="2">
    <location>
        <begin position="1"/>
        <end position="24"/>
    </location>
</feature>
<organism evidence="3 4">
    <name type="scientific">Endozoicomonas numazuensis</name>
    <dbReference type="NCBI Taxonomy" id="1137799"/>
    <lineage>
        <taxon>Bacteria</taxon>
        <taxon>Pseudomonadati</taxon>
        <taxon>Pseudomonadota</taxon>
        <taxon>Gammaproteobacteria</taxon>
        <taxon>Oceanospirillales</taxon>
        <taxon>Endozoicomonadaceae</taxon>
        <taxon>Endozoicomonas</taxon>
    </lineage>
</organism>
<evidence type="ECO:0000313" key="4">
    <source>
        <dbReference type="Proteomes" id="UP000028073"/>
    </source>
</evidence>
<comment type="caution">
    <text evidence="3">The sequence shown here is derived from an EMBL/GenBank/DDBJ whole genome shotgun (WGS) entry which is preliminary data.</text>
</comment>
<dbReference type="AlphaFoldDB" id="A0A081NHI7"/>
<dbReference type="EMBL" id="JOKH01000002">
    <property type="protein sequence ID" value="KEQ17910.1"/>
    <property type="molecule type" value="Genomic_DNA"/>
</dbReference>
<dbReference type="RefSeq" id="WP_034834861.1">
    <property type="nucleotide sequence ID" value="NZ_JOKH01000002.1"/>
</dbReference>
<feature type="chain" id="PRO_5001760827" evidence="2">
    <location>
        <begin position="25"/>
        <end position="105"/>
    </location>
</feature>
<dbReference type="STRING" id="1137799.GZ78_09765"/>
<evidence type="ECO:0000256" key="2">
    <source>
        <dbReference type="SAM" id="SignalP"/>
    </source>
</evidence>
<gene>
    <name evidence="3" type="ORF">GZ78_09765</name>
</gene>
<evidence type="ECO:0000256" key="1">
    <source>
        <dbReference type="SAM" id="MobiDB-lite"/>
    </source>
</evidence>
<reference evidence="3 4" key="1">
    <citation type="submission" date="2014-06" db="EMBL/GenBank/DDBJ databases">
        <title>Whole Genome Sequences of Three Symbiotic Endozoicomonas Bacteria.</title>
        <authorList>
            <person name="Neave M.J."/>
            <person name="Apprill A."/>
            <person name="Voolstra C.R."/>
        </authorList>
    </citation>
    <scope>NUCLEOTIDE SEQUENCE [LARGE SCALE GENOMIC DNA]</scope>
    <source>
        <strain evidence="3 4">DSM 25634</strain>
    </source>
</reference>
<accession>A0A081NHI7</accession>
<sequence>MKNKVILSIAMGSMIGMGFNAAQAAETPATGGAEKVASKPDTSNGGKCASGKCGTVKIFEKANVDGDHQDLLVYARDGKCGLSGKGVGATETVDSEKQVTGLCGQ</sequence>